<evidence type="ECO:0000256" key="1">
    <source>
        <dbReference type="SAM" id="MobiDB-lite"/>
    </source>
</evidence>
<protein>
    <submittedName>
        <fullName evidence="2">Uncharacterized protein</fullName>
    </submittedName>
</protein>
<dbReference type="EMBL" id="CAACVG010005256">
    <property type="protein sequence ID" value="VEN39081.1"/>
    <property type="molecule type" value="Genomic_DNA"/>
</dbReference>
<reference evidence="2 3" key="1">
    <citation type="submission" date="2019-01" db="EMBL/GenBank/DDBJ databases">
        <authorList>
            <person name="Sayadi A."/>
        </authorList>
    </citation>
    <scope>NUCLEOTIDE SEQUENCE [LARGE SCALE GENOMIC DNA]</scope>
</reference>
<keyword evidence="3" id="KW-1185">Reference proteome</keyword>
<accession>A0A653BUU9</accession>
<sequence>MNSRNVGNTPDRSVQGKHTKHSIPEDAKQLIRDHIESVPKIDSHYCRADTTRQYMESSLNIAKLYKLYVNLMQEKGKTPVKQSLYSHIFCTDYNIYFQRPKKDRCDLCELVKLNEMEETQLDEQTKINYEKHMVEKKTCRQERNLDRESKERAVLCFDLQNVLTCPKAEVSKFFYKSKLSVYNLTAHLSLSKQVYCAVWAEHLIGRTGNDITSALYRILNQVVEDHPSLTELILWCDSCVPQNRNSIISFAITRLLWEGQTNLKTITIKYSVPGHSCVQEIDATHSTIERVLDKTEYYSPLSLIRILLKVNTHRPYKITQMQLKDFMNFQTVSSLHRYDKSTVL</sequence>
<organism evidence="2 3">
    <name type="scientific">Callosobruchus maculatus</name>
    <name type="common">Southern cowpea weevil</name>
    <name type="synonym">Pulse bruchid</name>
    <dbReference type="NCBI Taxonomy" id="64391"/>
    <lineage>
        <taxon>Eukaryota</taxon>
        <taxon>Metazoa</taxon>
        <taxon>Ecdysozoa</taxon>
        <taxon>Arthropoda</taxon>
        <taxon>Hexapoda</taxon>
        <taxon>Insecta</taxon>
        <taxon>Pterygota</taxon>
        <taxon>Neoptera</taxon>
        <taxon>Endopterygota</taxon>
        <taxon>Coleoptera</taxon>
        <taxon>Polyphaga</taxon>
        <taxon>Cucujiformia</taxon>
        <taxon>Chrysomeloidea</taxon>
        <taxon>Chrysomelidae</taxon>
        <taxon>Bruchinae</taxon>
        <taxon>Bruchini</taxon>
        <taxon>Callosobruchus</taxon>
    </lineage>
</organism>
<dbReference type="AlphaFoldDB" id="A0A653BUU9"/>
<name>A0A653BUU9_CALMS</name>
<dbReference type="Proteomes" id="UP000410492">
    <property type="component" value="Unassembled WGS sequence"/>
</dbReference>
<dbReference type="PANTHER" id="PTHR10773:SF19">
    <property type="match status" value="1"/>
</dbReference>
<proteinExistence type="predicted"/>
<feature type="region of interest" description="Disordered" evidence="1">
    <location>
        <begin position="1"/>
        <end position="24"/>
    </location>
</feature>
<evidence type="ECO:0000313" key="3">
    <source>
        <dbReference type="Proteomes" id="UP000410492"/>
    </source>
</evidence>
<dbReference type="PANTHER" id="PTHR10773">
    <property type="entry name" value="DNA-DIRECTED RNA POLYMERASES I, II, AND III SUBUNIT RPABC2"/>
    <property type="match status" value="1"/>
</dbReference>
<evidence type="ECO:0000313" key="2">
    <source>
        <dbReference type="EMBL" id="VEN39081.1"/>
    </source>
</evidence>
<dbReference type="OrthoDB" id="6766586at2759"/>
<feature type="compositionally biased region" description="Polar residues" evidence="1">
    <location>
        <begin position="1"/>
        <end position="12"/>
    </location>
</feature>
<gene>
    <name evidence="2" type="ORF">CALMAC_LOCUS3753</name>
</gene>